<keyword evidence="5" id="KW-1185">Reference proteome</keyword>
<protein>
    <recommendedName>
        <fullName evidence="3">BAR domain-containing protein</fullName>
    </recommendedName>
</protein>
<evidence type="ECO:0000313" key="5">
    <source>
        <dbReference type="Proteomes" id="UP001217918"/>
    </source>
</evidence>
<dbReference type="PROSITE" id="PS51021">
    <property type="entry name" value="BAR"/>
    <property type="match status" value="1"/>
</dbReference>
<accession>A0AAD9I2L1</accession>
<dbReference type="CDD" id="cd07593">
    <property type="entry name" value="BAR_MUG137_fungi"/>
    <property type="match status" value="1"/>
</dbReference>
<evidence type="ECO:0000256" key="1">
    <source>
        <dbReference type="SAM" id="Coils"/>
    </source>
</evidence>
<reference evidence="4" key="1">
    <citation type="journal article" date="2023" name="Mol. Plant Microbe Interact.">
        <title>Elucidating the Obligate Nature and Biological Capacity of an Invasive Fungal Corn Pathogen.</title>
        <authorList>
            <person name="MacCready J.S."/>
            <person name="Roggenkamp E.M."/>
            <person name="Gdanetz K."/>
            <person name="Chilvers M.I."/>
        </authorList>
    </citation>
    <scope>NUCLEOTIDE SEQUENCE</scope>
    <source>
        <strain evidence="4">PM02</strain>
    </source>
</reference>
<dbReference type="SUPFAM" id="SSF103657">
    <property type="entry name" value="BAR/IMD domain-like"/>
    <property type="match status" value="1"/>
</dbReference>
<keyword evidence="1" id="KW-0175">Coiled coil</keyword>
<proteinExistence type="predicted"/>
<comment type="caution">
    <text evidence="4">The sequence shown here is derived from an EMBL/GenBank/DDBJ whole genome shotgun (WGS) entry which is preliminary data.</text>
</comment>
<organism evidence="4 5">
    <name type="scientific">Phyllachora maydis</name>
    <dbReference type="NCBI Taxonomy" id="1825666"/>
    <lineage>
        <taxon>Eukaryota</taxon>
        <taxon>Fungi</taxon>
        <taxon>Dikarya</taxon>
        <taxon>Ascomycota</taxon>
        <taxon>Pezizomycotina</taxon>
        <taxon>Sordariomycetes</taxon>
        <taxon>Sordariomycetidae</taxon>
        <taxon>Phyllachorales</taxon>
        <taxon>Phyllachoraceae</taxon>
        <taxon>Phyllachora</taxon>
    </lineage>
</organism>
<feature type="region of interest" description="Disordered" evidence="2">
    <location>
        <begin position="350"/>
        <end position="439"/>
    </location>
</feature>
<dbReference type="Pfam" id="PF03114">
    <property type="entry name" value="BAR"/>
    <property type="match status" value="1"/>
</dbReference>
<dbReference type="AlphaFoldDB" id="A0AAD9I2L1"/>
<feature type="compositionally biased region" description="Polar residues" evidence="2">
    <location>
        <begin position="386"/>
        <end position="407"/>
    </location>
</feature>
<feature type="coiled-coil region" evidence="1">
    <location>
        <begin position="126"/>
        <end position="184"/>
    </location>
</feature>
<feature type="region of interest" description="Disordered" evidence="2">
    <location>
        <begin position="235"/>
        <end position="286"/>
    </location>
</feature>
<dbReference type="InterPro" id="IPR027267">
    <property type="entry name" value="AH/BAR_dom_sf"/>
</dbReference>
<evidence type="ECO:0000313" key="4">
    <source>
        <dbReference type="EMBL" id="KAK2069157.1"/>
    </source>
</evidence>
<sequence>MGITKKFDRAFQWAGERMGHEAKTTMSDDFKTLETEMALRFDGMERLQKSMSAYVKWLGRRGEFEDREKGLPAAYLGRTMISHGEDFEPDSDFGSCLLNLGRATERSAAIQETLVADATTTWLESIERSLAMMKEFQASRKKLESRRLAYDASTTKMQKAKREDFRLEEELRSAKAKYEEASEDVFRRMQDIKDAEADSVRDLSQFLDAQLDYHERCAEELRQVRQNWPMADAPVRGAYGGGGADRHSIRSRSNTTTSYEKRLPRTQSAVVYEQDDEPEPEPVPARMPIRSISSRSVVDPPPRLSVARHNTIQAGASLERAGLSRPMAGDAGAYAVSPLNVSQLRGQLRPVSRLSPGNNDVFADRDDDTASVSGSGSPDWCERSASPATSFGSLSRSTSNAAVTNGVHSMGLGVRKVPPPPPSRAKKPPPPPVPAKRLQ</sequence>
<evidence type="ECO:0000256" key="2">
    <source>
        <dbReference type="SAM" id="MobiDB-lite"/>
    </source>
</evidence>
<name>A0AAD9I2L1_9PEZI</name>
<dbReference type="Gene3D" id="1.20.1270.60">
    <property type="entry name" value="Arfaptin homology (AH) domain/BAR domain"/>
    <property type="match status" value="1"/>
</dbReference>
<dbReference type="EMBL" id="JAQQPM010000003">
    <property type="protein sequence ID" value="KAK2069157.1"/>
    <property type="molecule type" value="Genomic_DNA"/>
</dbReference>
<feature type="domain" description="BAR" evidence="3">
    <location>
        <begin position="15"/>
        <end position="237"/>
    </location>
</feature>
<dbReference type="Proteomes" id="UP001217918">
    <property type="component" value="Unassembled WGS sequence"/>
</dbReference>
<dbReference type="GO" id="GO:0005737">
    <property type="term" value="C:cytoplasm"/>
    <property type="evidence" value="ECO:0007669"/>
    <property type="project" value="InterPro"/>
</dbReference>
<gene>
    <name evidence="4" type="ORF">P8C59_003761</name>
</gene>
<evidence type="ECO:0000259" key="3">
    <source>
        <dbReference type="PROSITE" id="PS51021"/>
    </source>
</evidence>
<dbReference type="InterPro" id="IPR004148">
    <property type="entry name" value="BAR_dom"/>
</dbReference>
<feature type="compositionally biased region" description="Pro residues" evidence="2">
    <location>
        <begin position="417"/>
        <end position="439"/>
    </location>
</feature>
<dbReference type="SMART" id="SM00721">
    <property type="entry name" value="BAR"/>
    <property type="match status" value="1"/>
</dbReference>